<protein>
    <recommendedName>
        <fullName evidence="2">Helicase ATP-binding domain-containing protein</fullName>
    </recommendedName>
</protein>
<dbReference type="GO" id="GO:0003676">
    <property type="term" value="F:nucleic acid binding"/>
    <property type="evidence" value="ECO:0007669"/>
    <property type="project" value="InterPro"/>
</dbReference>
<feature type="region of interest" description="Disordered" evidence="1">
    <location>
        <begin position="289"/>
        <end position="308"/>
    </location>
</feature>
<dbReference type="PROSITE" id="PS51192">
    <property type="entry name" value="HELICASE_ATP_BIND_1"/>
    <property type="match status" value="1"/>
</dbReference>
<dbReference type="InterPro" id="IPR014001">
    <property type="entry name" value="Helicase_ATP-bd"/>
</dbReference>
<dbReference type="SMART" id="SM00487">
    <property type="entry name" value="DEXDc"/>
    <property type="match status" value="1"/>
</dbReference>
<reference evidence="4" key="1">
    <citation type="journal article" date="2013" name="Nature">
        <title>Pan genome of the phytoplankton Emiliania underpins its global distribution.</title>
        <authorList>
            <person name="Read B.A."/>
            <person name="Kegel J."/>
            <person name="Klute M.J."/>
            <person name="Kuo A."/>
            <person name="Lefebvre S.C."/>
            <person name="Maumus F."/>
            <person name="Mayer C."/>
            <person name="Miller J."/>
            <person name="Monier A."/>
            <person name="Salamov A."/>
            <person name="Young J."/>
            <person name="Aguilar M."/>
            <person name="Claverie J.M."/>
            <person name="Frickenhaus S."/>
            <person name="Gonzalez K."/>
            <person name="Herman E.K."/>
            <person name="Lin Y.C."/>
            <person name="Napier J."/>
            <person name="Ogata H."/>
            <person name="Sarno A.F."/>
            <person name="Shmutz J."/>
            <person name="Schroeder D."/>
            <person name="de Vargas C."/>
            <person name="Verret F."/>
            <person name="von Dassow P."/>
            <person name="Valentin K."/>
            <person name="Van de Peer Y."/>
            <person name="Wheeler G."/>
            <person name="Dacks J.B."/>
            <person name="Delwiche C.F."/>
            <person name="Dyhrman S.T."/>
            <person name="Glockner G."/>
            <person name="John U."/>
            <person name="Richards T."/>
            <person name="Worden A.Z."/>
            <person name="Zhang X."/>
            <person name="Grigoriev I.V."/>
            <person name="Allen A.E."/>
            <person name="Bidle K."/>
            <person name="Borodovsky M."/>
            <person name="Bowler C."/>
            <person name="Brownlee C."/>
            <person name="Cock J.M."/>
            <person name="Elias M."/>
            <person name="Gladyshev V.N."/>
            <person name="Groth M."/>
            <person name="Guda C."/>
            <person name="Hadaegh A."/>
            <person name="Iglesias-Rodriguez M.D."/>
            <person name="Jenkins J."/>
            <person name="Jones B.M."/>
            <person name="Lawson T."/>
            <person name="Leese F."/>
            <person name="Lindquist E."/>
            <person name="Lobanov A."/>
            <person name="Lomsadze A."/>
            <person name="Malik S.B."/>
            <person name="Marsh M.E."/>
            <person name="Mackinder L."/>
            <person name="Mock T."/>
            <person name="Mueller-Roeber B."/>
            <person name="Pagarete A."/>
            <person name="Parker M."/>
            <person name="Probert I."/>
            <person name="Quesneville H."/>
            <person name="Raines C."/>
            <person name="Rensing S.A."/>
            <person name="Riano-Pachon D.M."/>
            <person name="Richier S."/>
            <person name="Rokitta S."/>
            <person name="Shiraiwa Y."/>
            <person name="Soanes D.M."/>
            <person name="van der Giezen M."/>
            <person name="Wahlund T.M."/>
            <person name="Williams B."/>
            <person name="Wilson W."/>
            <person name="Wolfe G."/>
            <person name="Wurch L.L."/>
        </authorList>
    </citation>
    <scope>NUCLEOTIDE SEQUENCE</scope>
</reference>
<dbReference type="InterPro" id="IPR011545">
    <property type="entry name" value="DEAD/DEAH_box_helicase_dom"/>
</dbReference>
<evidence type="ECO:0000313" key="4">
    <source>
        <dbReference type="Proteomes" id="UP000013827"/>
    </source>
</evidence>
<dbReference type="GeneID" id="17284617"/>
<dbReference type="Gene3D" id="3.40.50.300">
    <property type="entry name" value="P-loop containing nucleotide triphosphate hydrolases"/>
    <property type="match status" value="2"/>
</dbReference>
<dbReference type="InterPro" id="IPR051363">
    <property type="entry name" value="RLR_Helicase"/>
</dbReference>
<evidence type="ECO:0000259" key="2">
    <source>
        <dbReference type="PROSITE" id="PS51192"/>
    </source>
</evidence>
<dbReference type="Proteomes" id="UP000013827">
    <property type="component" value="Unassembled WGS sequence"/>
</dbReference>
<dbReference type="SUPFAM" id="SSF52540">
    <property type="entry name" value="P-loop containing nucleoside triphosphate hydrolases"/>
    <property type="match status" value="1"/>
</dbReference>
<organism evidence="3 4">
    <name type="scientific">Emiliania huxleyi (strain CCMP1516)</name>
    <dbReference type="NCBI Taxonomy" id="280463"/>
    <lineage>
        <taxon>Eukaryota</taxon>
        <taxon>Haptista</taxon>
        <taxon>Haptophyta</taxon>
        <taxon>Prymnesiophyceae</taxon>
        <taxon>Isochrysidales</taxon>
        <taxon>Noelaerhabdaceae</taxon>
        <taxon>Emiliania</taxon>
    </lineage>
</organism>
<dbReference type="GO" id="GO:0005737">
    <property type="term" value="C:cytoplasm"/>
    <property type="evidence" value="ECO:0007669"/>
    <property type="project" value="TreeGrafter"/>
</dbReference>
<dbReference type="GO" id="GO:0005524">
    <property type="term" value="F:ATP binding"/>
    <property type="evidence" value="ECO:0007669"/>
    <property type="project" value="InterPro"/>
</dbReference>
<reference evidence="3" key="2">
    <citation type="submission" date="2024-10" db="UniProtKB">
        <authorList>
            <consortium name="EnsemblProtists"/>
        </authorList>
    </citation>
    <scope>IDENTIFICATION</scope>
</reference>
<dbReference type="KEGG" id="ehx:EMIHUDRAFT_223527"/>
<evidence type="ECO:0000256" key="1">
    <source>
        <dbReference type="SAM" id="MobiDB-lite"/>
    </source>
</evidence>
<dbReference type="InterPro" id="IPR027417">
    <property type="entry name" value="P-loop_NTPase"/>
</dbReference>
<dbReference type="EnsemblProtists" id="EOD39346">
    <property type="protein sequence ID" value="EOD39346"/>
    <property type="gene ID" value="EMIHUDRAFT_223527"/>
</dbReference>
<evidence type="ECO:0000313" key="3">
    <source>
        <dbReference type="EnsemblProtists" id="EOD39346"/>
    </source>
</evidence>
<feature type="compositionally biased region" description="Basic and acidic residues" evidence="1">
    <location>
        <begin position="296"/>
        <end position="308"/>
    </location>
</feature>
<dbReference type="HOGENOM" id="CLU_781741_0_0_1"/>
<accession>A0A0D3KUB1</accession>
<sequence length="355" mass="38072">MPPVALRDYQSAAVEEAAQRNLLVVLPTNAGKTIISAKVIENVLYAENERGSGKKIVFLAPGRALAVQQARVLEEQIGPLQEEPTSVGGAAWRLGLVVGMGGLGLREAVRSRQAPATPPRRDGTTSPRLHLGCAAALGACDTLRRCEGSSTLFTGEGDARQVLVMTPQLFEKALIHAMLRMEGVALLATSWNDRYATIMKYFYLPCGERPRVLALTASPAHMVEPDAATFRTELAELEGRLDCAAWSRRVPPTVVPHALPQLLPFGRAAAPSELVDGVRRARVWDDGTTAEAEEDMAPRRRDRRSVEGLRGEGVTGAARAALEGKEVEALRAAWGQCVDKIDSICGGGELGGWAP</sequence>
<dbReference type="PANTHER" id="PTHR14074">
    <property type="entry name" value="HELICASE WITH DEATH DOMAIN-RELATED"/>
    <property type="match status" value="1"/>
</dbReference>
<dbReference type="STRING" id="2903.R1FUI8"/>
<dbReference type="PaxDb" id="2903-EOD39346"/>
<dbReference type="Pfam" id="PF00270">
    <property type="entry name" value="DEAD"/>
    <property type="match status" value="1"/>
</dbReference>
<dbReference type="AlphaFoldDB" id="A0A0D3KUB1"/>
<dbReference type="PANTHER" id="PTHR14074:SF16">
    <property type="entry name" value="ANTIVIRAL INNATE IMMUNE RESPONSE RECEPTOR RIG-I"/>
    <property type="match status" value="1"/>
</dbReference>
<proteinExistence type="predicted"/>
<dbReference type="RefSeq" id="XP_005791775.1">
    <property type="nucleotide sequence ID" value="XM_005791718.1"/>
</dbReference>
<name>A0A0D3KUB1_EMIH1</name>
<keyword evidence="4" id="KW-1185">Reference proteome</keyword>
<feature type="domain" description="Helicase ATP-binding" evidence="2">
    <location>
        <begin position="13"/>
        <end position="237"/>
    </location>
</feature>